<keyword evidence="1" id="KW-0175">Coiled coil</keyword>
<proteinExistence type="predicted"/>
<organism evidence="2 3">
    <name type="scientific">Parnassius apollo</name>
    <name type="common">Apollo butterfly</name>
    <name type="synonym">Papilio apollo</name>
    <dbReference type="NCBI Taxonomy" id="110799"/>
    <lineage>
        <taxon>Eukaryota</taxon>
        <taxon>Metazoa</taxon>
        <taxon>Ecdysozoa</taxon>
        <taxon>Arthropoda</taxon>
        <taxon>Hexapoda</taxon>
        <taxon>Insecta</taxon>
        <taxon>Pterygota</taxon>
        <taxon>Neoptera</taxon>
        <taxon>Endopterygota</taxon>
        <taxon>Lepidoptera</taxon>
        <taxon>Glossata</taxon>
        <taxon>Ditrysia</taxon>
        <taxon>Papilionoidea</taxon>
        <taxon>Papilionidae</taxon>
        <taxon>Parnassiinae</taxon>
        <taxon>Parnassini</taxon>
        <taxon>Parnassius</taxon>
        <taxon>Parnassius</taxon>
    </lineage>
</organism>
<evidence type="ECO:0000256" key="1">
    <source>
        <dbReference type="SAM" id="Coils"/>
    </source>
</evidence>
<sequence>MTPRQLRVQRKKWIVNLKRHYERKKKEKAIQQLLLDNSPPNSDSEVLPAEQDPLTLSAVSPMPNSCLNRLDYGNSNSCQGCLKKDILLRKVRYLHKKEIGILKQEIEKAKKQKDAIRKMLYRIMKNKKENVNISTEEKVKQLVENVNTQKREEIKKRLMFGEILSRSVGEGYKRLKKKDKKEFSDVVMTEKEKFKKYKLDTNKNIYSKR</sequence>
<feature type="coiled-coil region" evidence="1">
    <location>
        <begin position="99"/>
        <end position="152"/>
    </location>
</feature>
<keyword evidence="3" id="KW-1185">Reference proteome</keyword>
<evidence type="ECO:0000313" key="2">
    <source>
        <dbReference type="EMBL" id="CAG4990168.1"/>
    </source>
</evidence>
<dbReference type="Proteomes" id="UP000691718">
    <property type="component" value="Unassembled WGS sequence"/>
</dbReference>
<comment type="caution">
    <text evidence="2">The sequence shown here is derived from an EMBL/GenBank/DDBJ whole genome shotgun (WGS) entry which is preliminary data.</text>
</comment>
<dbReference type="AlphaFoldDB" id="A0A8S3WZJ2"/>
<dbReference type="EMBL" id="CAJQZP010000863">
    <property type="protein sequence ID" value="CAG4990168.1"/>
    <property type="molecule type" value="Genomic_DNA"/>
</dbReference>
<protein>
    <submittedName>
        <fullName evidence="2">(apollo) hypothetical protein</fullName>
    </submittedName>
</protein>
<reference evidence="2" key="1">
    <citation type="submission" date="2021-04" db="EMBL/GenBank/DDBJ databases">
        <authorList>
            <person name="Tunstrom K."/>
        </authorList>
    </citation>
    <scope>NUCLEOTIDE SEQUENCE</scope>
</reference>
<evidence type="ECO:0000313" key="3">
    <source>
        <dbReference type="Proteomes" id="UP000691718"/>
    </source>
</evidence>
<dbReference type="OrthoDB" id="6932203at2759"/>
<accession>A0A8S3WZJ2</accession>
<name>A0A8S3WZJ2_PARAO</name>
<gene>
    <name evidence="2" type="ORF">PAPOLLO_LOCUS11919</name>
</gene>